<dbReference type="InterPro" id="IPR013651">
    <property type="entry name" value="ATP-grasp_RimK-type"/>
</dbReference>
<dbReference type="EMBL" id="FOKK01000003">
    <property type="protein sequence ID" value="SFB00943.1"/>
    <property type="molecule type" value="Genomic_DNA"/>
</dbReference>
<dbReference type="Pfam" id="PF08443">
    <property type="entry name" value="RimK"/>
    <property type="match status" value="1"/>
</dbReference>
<dbReference type="STRING" id="237018.SAMN04489723_103217"/>
<evidence type="ECO:0000256" key="1">
    <source>
        <dbReference type="PROSITE-ProRule" id="PRU00409"/>
    </source>
</evidence>
<sequence>MEVEVKQSLESFEASSSDWERMPDPTRMHNSFEFAHAWWFHVPMFVLGVSWAIRLRKANFFAAVNPSLGNGGLYNYSKFEAQNHFPKINLPNTCLIHSEENFDVILSKINAENLNYPFIIKPDVGERGKGVKLIQNQGELEIYLTEQPIEACLIQEFIEKAQEYGVFFLKNPMTGKFSIPSLTRKISLQVIGDGISSISELIQNHPRASRYQNLIQAGDSNHIPLHNEVVKLSPMGNHCKGAVFLDYSAYISSEMIASFEQIFEAVEGINYGRLDVKVDELSDLCDPENIIILEVNGANAEPIHMYSPEKNYQDGLKTINSYFQNMGMMAKHNLVGRRRQFRETDTWRSLMQYLKK</sequence>
<keyword evidence="1" id="KW-0067">ATP-binding</keyword>
<gene>
    <name evidence="3" type="ORF">SAMN04489723_103217</name>
</gene>
<keyword evidence="4" id="KW-1185">Reference proteome</keyword>
<reference evidence="3 4" key="1">
    <citation type="submission" date="2016-10" db="EMBL/GenBank/DDBJ databases">
        <authorList>
            <person name="de Groot N.N."/>
        </authorList>
    </citation>
    <scope>NUCLEOTIDE SEQUENCE [LARGE SCALE GENOMIC DNA]</scope>
    <source>
        <strain evidence="3 4">DSM 23399</strain>
    </source>
</reference>
<dbReference type="OrthoDB" id="9775266at2"/>
<evidence type="ECO:0000313" key="3">
    <source>
        <dbReference type="EMBL" id="SFB00943.1"/>
    </source>
</evidence>
<feature type="domain" description="ATP-grasp" evidence="2">
    <location>
        <begin position="82"/>
        <end position="327"/>
    </location>
</feature>
<evidence type="ECO:0000259" key="2">
    <source>
        <dbReference type="PROSITE" id="PS50975"/>
    </source>
</evidence>
<dbReference type="GO" id="GO:0005524">
    <property type="term" value="F:ATP binding"/>
    <property type="evidence" value="ECO:0007669"/>
    <property type="project" value="UniProtKB-UniRule"/>
</dbReference>
<dbReference type="InterPro" id="IPR011761">
    <property type="entry name" value="ATP-grasp"/>
</dbReference>
<evidence type="ECO:0000313" key="4">
    <source>
        <dbReference type="Proteomes" id="UP000198790"/>
    </source>
</evidence>
<dbReference type="AlphaFoldDB" id="A0A1I0XLU6"/>
<dbReference type="GO" id="GO:0046872">
    <property type="term" value="F:metal ion binding"/>
    <property type="evidence" value="ECO:0007669"/>
    <property type="project" value="InterPro"/>
</dbReference>
<accession>A0A1I0XLU6</accession>
<dbReference type="PROSITE" id="PS50975">
    <property type="entry name" value="ATP_GRASP"/>
    <property type="match status" value="1"/>
</dbReference>
<name>A0A1I0XLU6_9BACT</name>
<dbReference type="SUPFAM" id="SSF56059">
    <property type="entry name" value="Glutathione synthetase ATP-binding domain-like"/>
    <property type="match status" value="1"/>
</dbReference>
<dbReference type="Proteomes" id="UP000198790">
    <property type="component" value="Unassembled WGS sequence"/>
</dbReference>
<organism evidence="3 4">
    <name type="scientific">Algoriphagus aquimarinus</name>
    <dbReference type="NCBI Taxonomy" id="237018"/>
    <lineage>
        <taxon>Bacteria</taxon>
        <taxon>Pseudomonadati</taxon>
        <taxon>Bacteroidota</taxon>
        <taxon>Cytophagia</taxon>
        <taxon>Cytophagales</taxon>
        <taxon>Cyclobacteriaceae</taxon>
        <taxon>Algoriphagus</taxon>
    </lineage>
</organism>
<keyword evidence="1" id="KW-0547">Nucleotide-binding</keyword>
<protein>
    <submittedName>
        <fullName evidence="3">ATP-grasp domain-containing protein</fullName>
    </submittedName>
</protein>
<dbReference type="Gene3D" id="3.30.470.20">
    <property type="entry name" value="ATP-grasp fold, B domain"/>
    <property type="match status" value="1"/>
</dbReference>
<proteinExistence type="predicted"/>